<reference evidence="1 2" key="1">
    <citation type="journal article" date="2013" name="J. Mol. Microbiol. Biotechnol.">
        <title>Analysis of the Complete Genomes of Acholeplasma brassicae , A. palmae and A. laidlawii and Their Comparison to the Obligate Parasites from ' Candidatus Phytoplasma'.</title>
        <authorList>
            <person name="Kube M."/>
            <person name="Siewert C."/>
            <person name="Migdoll A.M."/>
            <person name="Duduk B."/>
            <person name="Holz S."/>
            <person name="Rabus R."/>
            <person name="Seemuller E."/>
            <person name="Mitrovic J."/>
            <person name="Muller I."/>
            <person name="Buttner C."/>
            <person name="Reinhardt R."/>
        </authorList>
    </citation>
    <scope>NUCLEOTIDE SEQUENCE [LARGE SCALE GENOMIC DNA]</scope>
    <source>
        <strain evidence="1 2">J233</strain>
    </source>
</reference>
<proteinExistence type="predicted"/>
<accession>U4KKV3</accession>
<keyword evidence="2" id="KW-1185">Reference proteome</keyword>
<evidence type="ECO:0000313" key="2">
    <source>
        <dbReference type="Proteomes" id="UP000032740"/>
    </source>
</evidence>
<evidence type="ECO:0000313" key="1">
    <source>
        <dbReference type="EMBL" id="CCV64424.1"/>
    </source>
</evidence>
<evidence type="ECO:0008006" key="3">
    <source>
        <dbReference type="Google" id="ProtNLM"/>
    </source>
</evidence>
<gene>
    <name evidence="1" type="ORF">BN85408470</name>
</gene>
<dbReference type="EMBL" id="FO681347">
    <property type="protein sequence ID" value="CCV64424.1"/>
    <property type="molecule type" value="Genomic_DNA"/>
</dbReference>
<sequence>MIEMFLNKEVFVKVAFSRHFVEASIPEEYVGTLMEFDESFIKIKVINARKNTVKYILISRKYLISISEV</sequence>
<dbReference type="AlphaFoldDB" id="U4KKV3"/>
<protein>
    <recommendedName>
        <fullName evidence="3">DUF2187 domain-containing protein</fullName>
    </recommendedName>
</protein>
<dbReference type="HOGENOM" id="CLU_2766380_0_0_14"/>
<name>U4KKV3_ALTPJ</name>
<dbReference type="Proteomes" id="UP000032740">
    <property type="component" value="Chromosome"/>
</dbReference>
<dbReference type="RefSeq" id="WP_026659594.1">
    <property type="nucleotide sequence ID" value="NC_022538.1"/>
</dbReference>
<organism evidence="1 2">
    <name type="scientific">Alteracholeplasma palmae (strain ATCC 49389 / J233)</name>
    <name type="common">Acholeplasma palmae</name>
    <dbReference type="NCBI Taxonomy" id="1318466"/>
    <lineage>
        <taxon>Bacteria</taxon>
        <taxon>Bacillati</taxon>
        <taxon>Mycoplasmatota</taxon>
        <taxon>Mollicutes</taxon>
        <taxon>Acholeplasmatales</taxon>
        <taxon>Acholeplasmataceae</taxon>
        <taxon>Acholeplasma</taxon>
    </lineage>
</organism>
<dbReference type="KEGG" id="apal:BN85408470"/>